<keyword evidence="1" id="KW-0479">Metal-binding</keyword>
<dbReference type="Pfam" id="PF06155">
    <property type="entry name" value="GBBH-like_N"/>
    <property type="match status" value="1"/>
</dbReference>
<reference evidence="4 5" key="1">
    <citation type="submission" date="2019-08" db="EMBL/GenBank/DDBJ databases">
        <title>Deep-cultivation of Planctomycetes and their phenomic and genomic characterization uncovers novel biology.</title>
        <authorList>
            <person name="Wiegand S."/>
            <person name="Jogler M."/>
            <person name="Boedeker C."/>
            <person name="Pinto D."/>
            <person name="Vollmers J."/>
            <person name="Rivas-Marin E."/>
            <person name="Kohn T."/>
            <person name="Peeters S.H."/>
            <person name="Heuer A."/>
            <person name="Rast P."/>
            <person name="Oberbeckmann S."/>
            <person name="Bunk B."/>
            <person name="Jeske O."/>
            <person name="Meyerdierks A."/>
            <person name="Storesund J.E."/>
            <person name="Kallscheuer N."/>
            <person name="Luecker S."/>
            <person name="Lage O.M."/>
            <person name="Pohl T."/>
            <person name="Merkel B.J."/>
            <person name="Hornburger P."/>
            <person name="Mueller R.-W."/>
            <person name="Bruemmer F."/>
            <person name="Labrenz M."/>
            <person name="Spormann A.M."/>
            <person name="Op den Camp H."/>
            <person name="Overmann J."/>
            <person name="Amann R."/>
            <person name="Jetten M.S.M."/>
            <person name="Mascher T."/>
            <person name="Medema M.H."/>
            <person name="Devos D.P."/>
            <person name="Kaster A.-K."/>
            <person name="Ovreas L."/>
            <person name="Rohde M."/>
            <person name="Galperin M.Y."/>
            <person name="Jogler C."/>
        </authorList>
    </citation>
    <scope>NUCLEOTIDE SEQUENCE [LARGE SCALE GENOMIC DNA]</scope>
    <source>
        <strain evidence="4 5">UC8</strain>
    </source>
</reference>
<gene>
    <name evidence="4" type="ORF">UC8_03270</name>
</gene>
<dbReference type="EMBL" id="CP042914">
    <property type="protein sequence ID" value="QEG38370.1"/>
    <property type="molecule type" value="Genomic_DNA"/>
</dbReference>
<name>A0A5B9QLC0_9BACT</name>
<evidence type="ECO:0000256" key="2">
    <source>
        <dbReference type="ARBA" id="ARBA00023004"/>
    </source>
</evidence>
<dbReference type="GO" id="GO:0046872">
    <property type="term" value="F:metal ion binding"/>
    <property type="evidence" value="ECO:0007669"/>
    <property type="project" value="UniProtKB-KW"/>
</dbReference>
<keyword evidence="5" id="KW-1185">Reference proteome</keyword>
<dbReference type="InterPro" id="IPR038492">
    <property type="entry name" value="GBBH-like_N_sf"/>
</dbReference>
<evidence type="ECO:0000256" key="1">
    <source>
        <dbReference type="ARBA" id="ARBA00022723"/>
    </source>
</evidence>
<dbReference type="AlphaFoldDB" id="A0A5B9QLC0"/>
<protein>
    <recommendedName>
        <fullName evidence="3">Gamma-butyrobetaine hydroxylase-like N-terminal domain-containing protein</fullName>
    </recommendedName>
</protein>
<dbReference type="PANTHER" id="PTHR35303">
    <property type="entry name" value="OS02G0197800 PROTEIN"/>
    <property type="match status" value="1"/>
</dbReference>
<dbReference type="InterPro" id="IPR010376">
    <property type="entry name" value="GBBH-like_N"/>
</dbReference>
<sequence length="118" mass="12684">MPINDTSSSSEPILPTGIERGAAGQVVIQWSDQQRTVHTASQLRKACPCASCREKRKAKAEDEAQPSGLLPVLSAAEAQPLEIAAMRPAGQYAYNIQFSDGHNSGLFTFDLLRELGEG</sequence>
<feature type="domain" description="Gamma-butyrobetaine hydroxylase-like N-terminal" evidence="3">
    <location>
        <begin position="24"/>
        <end position="113"/>
    </location>
</feature>
<keyword evidence="2" id="KW-0408">Iron</keyword>
<evidence type="ECO:0000313" key="4">
    <source>
        <dbReference type="EMBL" id="QEG38370.1"/>
    </source>
</evidence>
<dbReference type="Proteomes" id="UP000325286">
    <property type="component" value="Chromosome"/>
</dbReference>
<dbReference type="PANTHER" id="PTHR35303:SF5">
    <property type="entry name" value="OS02G0197800 PROTEIN"/>
    <property type="match status" value="1"/>
</dbReference>
<dbReference type="Gene3D" id="3.30.2020.30">
    <property type="match status" value="1"/>
</dbReference>
<evidence type="ECO:0000259" key="3">
    <source>
        <dbReference type="Pfam" id="PF06155"/>
    </source>
</evidence>
<dbReference type="KEGG" id="rul:UC8_03270"/>
<dbReference type="OrthoDB" id="9794178at2"/>
<dbReference type="RefSeq" id="WP_068134473.1">
    <property type="nucleotide sequence ID" value="NZ_CP042914.1"/>
</dbReference>
<accession>A0A5B9QLC0</accession>
<organism evidence="4 5">
    <name type="scientific">Roseimaritima ulvae</name>
    <dbReference type="NCBI Taxonomy" id="980254"/>
    <lineage>
        <taxon>Bacteria</taxon>
        <taxon>Pseudomonadati</taxon>
        <taxon>Planctomycetota</taxon>
        <taxon>Planctomycetia</taxon>
        <taxon>Pirellulales</taxon>
        <taxon>Pirellulaceae</taxon>
        <taxon>Roseimaritima</taxon>
    </lineage>
</organism>
<evidence type="ECO:0000313" key="5">
    <source>
        <dbReference type="Proteomes" id="UP000325286"/>
    </source>
</evidence>
<proteinExistence type="predicted"/>